<evidence type="ECO:0000256" key="8">
    <source>
        <dbReference type="ARBA" id="ARBA00023128"/>
    </source>
</evidence>
<evidence type="ECO:0000256" key="5">
    <source>
        <dbReference type="ARBA" id="ARBA00022792"/>
    </source>
</evidence>
<keyword evidence="8 11" id="KW-0496">Mitochondrion</keyword>
<sequence length="428" mass="47664">MASRTRPLLSRAWDSKKGRIATVFGFTLAGLAFVKDTMLDIHRVHGPSMSPTLSPFAHETGQSDHILTVKRNLRGTPVNRDGAVSFEKTRPARATLQRGDVVTFWQPHNPERIGVKRVIGVPGDTIVRNVKRVGRQKENEGRVGGRMGMEVPPLVVKVPRGHIWVEGDNWRNTVDSNDYGTIPISLVTARVVGIVWPPSRIGAIPPLRVSLIKTLKLQYDKVSVCVEMPHSVFCQRRKGDSVQGRWYCILQWPRTLSLFQQCYEEVFESSGKPCVHHGHAACSLAMIFAICSQRKQGYEGSSNTETWKYFRITPRGARDKLLLPFDFSRYDDVITACALKQDLAPILKGTKVDNKGATLSGGQRWRIALARAMYPCATNLLLDNVLSAVNGTVAEWIVKNALTGPLSIGCTIILFTHNLKLCVKRADF</sequence>
<keyword evidence="9" id="KW-0472">Membrane</keyword>
<dbReference type="InterPro" id="IPR000223">
    <property type="entry name" value="Pept_S26A_signal_pept_1"/>
</dbReference>
<comment type="caution">
    <text evidence="13">The sequence shown here is derived from an EMBL/GenBank/DDBJ whole genome shotgun (WGS) entry which is preliminary data.</text>
</comment>
<evidence type="ECO:0000256" key="9">
    <source>
        <dbReference type="ARBA" id="ARBA00023136"/>
    </source>
</evidence>
<dbReference type="STRING" id="86259.A0A4Z1P131"/>
<dbReference type="GO" id="GO:0042720">
    <property type="term" value="C:mitochondrial inner membrane peptidase complex"/>
    <property type="evidence" value="ECO:0007669"/>
    <property type="project" value="InterPro"/>
</dbReference>
<protein>
    <recommendedName>
        <fullName evidence="11">Mitochondrial inner membrane protease subunit</fullName>
        <ecNumber evidence="11">3.4.21.-</ecNumber>
    </recommendedName>
</protein>
<dbReference type="Gene3D" id="2.10.109.10">
    <property type="entry name" value="Umud Fragment, subunit A"/>
    <property type="match status" value="1"/>
</dbReference>
<keyword evidence="6 11" id="KW-0378">Hydrolase</keyword>
<dbReference type="EMBL" id="SNSC02000028">
    <property type="protein sequence ID" value="TID13204.1"/>
    <property type="molecule type" value="Genomic_DNA"/>
</dbReference>
<evidence type="ECO:0000256" key="11">
    <source>
        <dbReference type="RuleBase" id="RU362041"/>
    </source>
</evidence>
<keyword evidence="7" id="KW-1133">Transmembrane helix</keyword>
<name>A0A4Z1P131_9PEZI</name>
<evidence type="ECO:0000256" key="6">
    <source>
        <dbReference type="ARBA" id="ARBA00022801"/>
    </source>
</evidence>
<dbReference type="GO" id="GO:0006465">
    <property type="term" value="P:signal peptide processing"/>
    <property type="evidence" value="ECO:0007669"/>
    <property type="project" value="InterPro"/>
</dbReference>
<evidence type="ECO:0000313" key="13">
    <source>
        <dbReference type="EMBL" id="TID13204.1"/>
    </source>
</evidence>
<dbReference type="InterPro" id="IPR027417">
    <property type="entry name" value="P-loop_NTPase"/>
</dbReference>
<evidence type="ECO:0000256" key="4">
    <source>
        <dbReference type="ARBA" id="ARBA00022692"/>
    </source>
</evidence>
<keyword evidence="4" id="KW-0812">Transmembrane</keyword>
<evidence type="ECO:0000256" key="7">
    <source>
        <dbReference type="ARBA" id="ARBA00022989"/>
    </source>
</evidence>
<evidence type="ECO:0000259" key="12">
    <source>
        <dbReference type="Pfam" id="PF10502"/>
    </source>
</evidence>
<dbReference type="EC" id="3.4.21.-" evidence="11"/>
<dbReference type="PANTHER" id="PTHR46041">
    <property type="entry name" value="MITOCHONDRIAL INNER MEMBRANE PROTEASE SUBUNIT 2"/>
    <property type="match status" value="1"/>
</dbReference>
<comment type="subcellular location">
    <subcellularLocation>
        <location evidence="1">Mitochondrion inner membrane</location>
        <topology evidence="1">Single-pass membrane protein</topology>
    </subcellularLocation>
</comment>
<feature type="domain" description="Peptidase S26" evidence="12">
    <location>
        <begin position="26"/>
        <end position="196"/>
    </location>
</feature>
<dbReference type="InterPro" id="IPR037730">
    <property type="entry name" value="IMP2"/>
</dbReference>
<dbReference type="CDD" id="cd06530">
    <property type="entry name" value="S26_SPase_I"/>
    <property type="match status" value="1"/>
</dbReference>
<dbReference type="GO" id="GO:0006627">
    <property type="term" value="P:protein processing involved in protein targeting to mitochondrion"/>
    <property type="evidence" value="ECO:0007669"/>
    <property type="project" value="InterPro"/>
</dbReference>
<feature type="active site" evidence="10">
    <location>
        <position position="48"/>
    </location>
</feature>
<dbReference type="NCBIfam" id="TIGR02227">
    <property type="entry name" value="sigpep_I_bact"/>
    <property type="match status" value="1"/>
</dbReference>
<keyword evidence="14" id="KW-1185">Reference proteome</keyword>
<reference evidence="13 14" key="1">
    <citation type="submission" date="2019-04" db="EMBL/GenBank/DDBJ databases">
        <title>High contiguity whole genome sequence and gene annotation resource for two Venturia nashicola isolates.</title>
        <authorList>
            <person name="Prokchorchik M."/>
            <person name="Won K."/>
            <person name="Lee Y."/>
            <person name="Choi E.D."/>
            <person name="Segonzac C."/>
            <person name="Sohn K.H."/>
        </authorList>
    </citation>
    <scope>NUCLEOTIDE SEQUENCE [LARGE SCALE GENOMIC DNA]</scope>
    <source>
        <strain evidence="13 14">PRI2</strain>
    </source>
</reference>
<dbReference type="InterPro" id="IPR019533">
    <property type="entry name" value="Peptidase_S26"/>
</dbReference>
<dbReference type="AlphaFoldDB" id="A0A4Z1P131"/>
<feature type="active site" evidence="10">
    <location>
        <position position="116"/>
    </location>
</feature>
<dbReference type="PRINTS" id="PR00727">
    <property type="entry name" value="LEADERPTASE"/>
</dbReference>
<dbReference type="Pfam" id="PF10502">
    <property type="entry name" value="Peptidase_S26"/>
    <property type="match status" value="1"/>
</dbReference>
<evidence type="ECO:0000256" key="1">
    <source>
        <dbReference type="ARBA" id="ARBA00004434"/>
    </source>
</evidence>
<dbReference type="Proteomes" id="UP000298493">
    <property type="component" value="Unassembled WGS sequence"/>
</dbReference>
<dbReference type="SUPFAM" id="SSF52540">
    <property type="entry name" value="P-loop containing nucleoside triphosphate hydrolases"/>
    <property type="match status" value="1"/>
</dbReference>
<dbReference type="InterPro" id="IPR036286">
    <property type="entry name" value="LexA/Signal_pep-like_sf"/>
</dbReference>
<evidence type="ECO:0000313" key="14">
    <source>
        <dbReference type="Proteomes" id="UP000298493"/>
    </source>
</evidence>
<dbReference type="GO" id="GO:0004252">
    <property type="term" value="F:serine-type endopeptidase activity"/>
    <property type="evidence" value="ECO:0007669"/>
    <property type="project" value="InterPro"/>
</dbReference>
<dbReference type="SUPFAM" id="SSF51306">
    <property type="entry name" value="LexA/Signal peptidase"/>
    <property type="match status" value="1"/>
</dbReference>
<keyword evidence="5 11" id="KW-0999">Mitochondrion inner membrane</keyword>
<evidence type="ECO:0000256" key="2">
    <source>
        <dbReference type="ARBA" id="ARBA00007066"/>
    </source>
</evidence>
<evidence type="ECO:0000256" key="3">
    <source>
        <dbReference type="ARBA" id="ARBA00022670"/>
    </source>
</evidence>
<gene>
    <name evidence="13" type="ORF">E6O75_ATG10277</name>
</gene>
<comment type="similarity">
    <text evidence="2">Belongs to the peptidase S26 family. IMP2 subfamily.</text>
</comment>
<dbReference type="Gene3D" id="3.40.50.300">
    <property type="entry name" value="P-loop containing nucleotide triphosphate hydrolases"/>
    <property type="match status" value="1"/>
</dbReference>
<organism evidence="13 14">
    <name type="scientific">Venturia nashicola</name>
    <dbReference type="NCBI Taxonomy" id="86259"/>
    <lineage>
        <taxon>Eukaryota</taxon>
        <taxon>Fungi</taxon>
        <taxon>Dikarya</taxon>
        <taxon>Ascomycota</taxon>
        <taxon>Pezizomycotina</taxon>
        <taxon>Dothideomycetes</taxon>
        <taxon>Pleosporomycetidae</taxon>
        <taxon>Venturiales</taxon>
        <taxon>Venturiaceae</taxon>
        <taxon>Venturia</taxon>
    </lineage>
</organism>
<keyword evidence="3 11" id="KW-0645">Protease</keyword>
<dbReference type="PANTHER" id="PTHR46041:SF2">
    <property type="entry name" value="MITOCHONDRIAL INNER MEMBRANE PROTEASE SUBUNIT 2"/>
    <property type="match status" value="1"/>
</dbReference>
<proteinExistence type="inferred from homology"/>
<accession>A0A4Z1P131</accession>
<evidence type="ECO:0000256" key="10">
    <source>
        <dbReference type="PIRSR" id="PIRSR600223-1"/>
    </source>
</evidence>